<name>A0A6A4GKB5_9AGAR</name>
<dbReference type="AlphaFoldDB" id="A0A6A4GKB5"/>
<organism evidence="1 2">
    <name type="scientific">Gymnopus androsaceus JB14</name>
    <dbReference type="NCBI Taxonomy" id="1447944"/>
    <lineage>
        <taxon>Eukaryota</taxon>
        <taxon>Fungi</taxon>
        <taxon>Dikarya</taxon>
        <taxon>Basidiomycota</taxon>
        <taxon>Agaricomycotina</taxon>
        <taxon>Agaricomycetes</taxon>
        <taxon>Agaricomycetidae</taxon>
        <taxon>Agaricales</taxon>
        <taxon>Marasmiineae</taxon>
        <taxon>Omphalotaceae</taxon>
        <taxon>Gymnopus</taxon>
    </lineage>
</organism>
<proteinExistence type="predicted"/>
<accession>A0A6A4GKB5</accession>
<sequence length="143" mass="15208">MAINRFNVQEDFRRLRPNLDLGLKHDDPYPNLYVDPRSGDPLRPPTSAEMASFSSNVDVANCSTTSIVSSNVNASSTSNTAQELPILNITTSSTLNADAGPKGAVTGKRGSVGELGDAIVSAHAYNRNVFIIAASENLSIAMR</sequence>
<gene>
    <name evidence="1" type="ORF">BT96DRAFT_1026508</name>
</gene>
<evidence type="ECO:0000313" key="2">
    <source>
        <dbReference type="Proteomes" id="UP000799118"/>
    </source>
</evidence>
<protein>
    <submittedName>
        <fullName evidence="1">Uncharacterized protein</fullName>
    </submittedName>
</protein>
<reference evidence="1" key="1">
    <citation type="journal article" date="2019" name="Environ. Microbiol.">
        <title>Fungal ecological strategies reflected in gene transcription - a case study of two litter decomposers.</title>
        <authorList>
            <person name="Barbi F."/>
            <person name="Kohler A."/>
            <person name="Barry K."/>
            <person name="Baskaran P."/>
            <person name="Daum C."/>
            <person name="Fauchery L."/>
            <person name="Ihrmark K."/>
            <person name="Kuo A."/>
            <person name="LaButti K."/>
            <person name="Lipzen A."/>
            <person name="Morin E."/>
            <person name="Grigoriev I.V."/>
            <person name="Henrissat B."/>
            <person name="Lindahl B."/>
            <person name="Martin F."/>
        </authorList>
    </citation>
    <scope>NUCLEOTIDE SEQUENCE</scope>
    <source>
        <strain evidence="1">JB14</strain>
    </source>
</reference>
<evidence type="ECO:0000313" key="1">
    <source>
        <dbReference type="EMBL" id="KAE9385694.1"/>
    </source>
</evidence>
<keyword evidence="2" id="KW-1185">Reference proteome</keyword>
<dbReference type="EMBL" id="ML769954">
    <property type="protein sequence ID" value="KAE9385694.1"/>
    <property type="molecule type" value="Genomic_DNA"/>
</dbReference>
<dbReference type="Proteomes" id="UP000799118">
    <property type="component" value="Unassembled WGS sequence"/>
</dbReference>